<keyword evidence="5 10" id="KW-0547">Nucleotide-binding</keyword>
<evidence type="ECO:0000313" key="13">
    <source>
        <dbReference type="EMBL" id="VEU80060.1"/>
    </source>
</evidence>
<accession>A0A449BCJ9</accession>
<feature type="domain" description="TrmE-type G" evidence="12">
    <location>
        <begin position="219"/>
        <end position="370"/>
    </location>
</feature>
<dbReference type="EC" id="3.6.-.-" evidence="10"/>
<keyword evidence="2 10" id="KW-0963">Cytoplasm</keyword>
<organism evidence="13 14">
    <name type="scientific">Haploplasma axanthum</name>
    <name type="common">Acholeplasma axanthum</name>
    <dbReference type="NCBI Taxonomy" id="29552"/>
    <lineage>
        <taxon>Bacteria</taxon>
        <taxon>Bacillati</taxon>
        <taxon>Mycoplasmatota</taxon>
        <taxon>Mollicutes</taxon>
        <taxon>Acholeplasmatales</taxon>
        <taxon>Acholeplasmataceae</taxon>
        <taxon>Haploplasma</taxon>
    </lineage>
</organism>
<dbReference type="Pfam" id="PF01926">
    <property type="entry name" value="MMR_HSR1"/>
    <property type="match status" value="1"/>
</dbReference>
<dbReference type="PROSITE" id="PS51709">
    <property type="entry name" value="G_TRME"/>
    <property type="match status" value="1"/>
</dbReference>
<evidence type="ECO:0000256" key="11">
    <source>
        <dbReference type="RuleBase" id="RU003313"/>
    </source>
</evidence>
<evidence type="ECO:0000259" key="12">
    <source>
        <dbReference type="PROSITE" id="PS51709"/>
    </source>
</evidence>
<evidence type="ECO:0000256" key="2">
    <source>
        <dbReference type="ARBA" id="ARBA00022490"/>
    </source>
</evidence>
<dbReference type="STRING" id="1278311.GCA_000428705_01560"/>
<dbReference type="Gene3D" id="1.20.120.430">
    <property type="entry name" value="tRNA modification GTPase MnmE domain 2"/>
    <property type="match status" value="1"/>
</dbReference>
<feature type="binding site" evidence="10">
    <location>
        <position position="253"/>
    </location>
    <ligand>
        <name>K(+)</name>
        <dbReference type="ChEBI" id="CHEBI:29103"/>
    </ligand>
</feature>
<dbReference type="AlphaFoldDB" id="A0A449BCJ9"/>
<feature type="binding site" evidence="10">
    <location>
        <begin position="248"/>
        <end position="254"/>
    </location>
    <ligand>
        <name>GTP</name>
        <dbReference type="ChEBI" id="CHEBI:37565"/>
    </ligand>
</feature>
<dbReference type="Pfam" id="PF10396">
    <property type="entry name" value="TrmE_N"/>
    <property type="match status" value="1"/>
</dbReference>
<dbReference type="NCBIfam" id="TIGR00450">
    <property type="entry name" value="mnmE_trmE_thdF"/>
    <property type="match status" value="1"/>
</dbReference>
<comment type="function">
    <text evidence="10">Exhibits a very high intrinsic GTPase hydrolysis rate. Involved in the addition of a carboxymethylaminomethyl (cmnm) group at the wobble position (U34) of certain tRNAs, forming tRNA-cmnm(5)s(2)U34.</text>
</comment>
<keyword evidence="6 10" id="KW-0378">Hydrolase</keyword>
<dbReference type="PANTHER" id="PTHR42714">
    <property type="entry name" value="TRNA MODIFICATION GTPASE GTPBP3"/>
    <property type="match status" value="1"/>
</dbReference>
<dbReference type="GO" id="GO:0046872">
    <property type="term" value="F:metal ion binding"/>
    <property type="evidence" value="ECO:0007669"/>
    <property type="project" value="UniProtKB-KW"/>
</dbReference>
<dbReference type="GO" id="GO:0002098">
    <property type="term" value="P:tRNA wobble uridine modification"/>
    <property type="evidence" value="ECO:0007669"/>
    <property type="project" value="TreeGrafter"/>
</dbReference>
<dbReference type="GO" id="GO:0005829">
    <property type="term" value="C:cytosol"/>
    <property type="evidence" value="ECO:0007669"/>
    <property type="project" value="TreeGrafter"/>
</dbReference>
<evidence type="ECO:0000256" key="4">
    <source>
        <dbReference type="ARBA" id="ARBA00022723"/>
    </source>
</evidence>
<feature type="binding site" evidence="10">
    <location>
        <position position="250"/>
    </location>
    <ligand>
        <name>K(+)</name>
        <dbReference type="ChEBI" id="CHEBI:29103"/>
    </ligand>
</feature>
<comment type="similarity">
    <text evidence="1 10 11">Belongs to the TRAFAC class TrmE-Era-EngA-EngB-Septin-like GTPase superfamily. TrmE GTPase family.</text>
</comment>
<dbReference type="InterPro" id="IPR027368">
    <property type="entry name" value="MnmE_dom2"/>
</dbReference>
<dbReference type="HAMAP" id="MF_00379">
    <property type="entry name" value="GTPase_MnmE"/>
    <property type="match status" value="1"/>
</dbReference>
<protein>
    <recommendedName>
        <fullName evidence="10">tRNA modification GTPase MnmE</fullName>
        <ecNumber evidence="10">3.6.-.-</ecNumber>
    </recommendedName>
</protein>
<comment type="subunit">
    <text evidence="10">Homodimer. Heterotetramer of two MnmE and two MnmG subunits.</text>
</comment>
<comment type="caution">
    <text evidence="10">Lacks conserved residue(s) required for the propagation of feature annotation.</text>
</comment>
<feature type="binding site" evidence="10">
    <location>
        <position position="83"/>
    </location>
    <ligand>
        <name>(6S)-5-formyl-5,6,7,8-tetrahydrofolate</name>
        <dbReference type="ChEBI" id="CHEBI:57457"/>
    </ligand>
</feature>
<dbReference type="EMBL" id="LR215048">
    <property type="protein sequence ID" value="VEU80060.1"/>
    <property type="molecule type" value="Genomic_DNA"/>
</dbReference>
<dbReference type="FunFam" id="3.30.1360.120:FF:000003">
    <property type="entry name" value="tRNA modification GTPase MnmE"/>
    <property type="match status" value="1"/>
</dbReference>
<reference evidence="13 14" key="1">
    <citation type="submission" date="2019-01" db="EMBL/GenBank/DDBJ databases">
        <authorList>
            <consortium name="Pathogen Informatics"/>
        </authorList>
    </citation>
    <scope>NUCLEOTIDE SEQUENCE [LARGE SCALE GENOMIC DNA]</scope>
    <source>
        <strain evidence="13 14">NCTC10138</strain>
    </source>
</reference>
<dbReference type="FunFam" id="3.40.50.300:FF:000494">
    <property type="entry name" value="tRNA modification GTPase MnmE"/>
    <property type="match status" value="1"/>
</dbReference>
<evidence type="ECO:0000256" key="6">
    <source>
        <dbReference type="ARBA" id="ARBA00022801"/>
    </source>
</evidence>
<dbReference type="RefSeq" id="WP_026390975.1">
    <property type="nucleotide sequence ID" value="NZ_LR215048.1"/>
</dbReference>
<dbReference type="Proteomes" id="UP000289841">
    <property type="component" value="Chromosome"/>
</dbReference>
<dbReference type="InterPro" id="IPR006073">
    <property type="entry name" value="GTP-bd"/>
</dbReference>
<dbReference type="InterPro" id="IPR027417">
    <property type="entry name" value="P-loop_NTPase"/>
</dbReference>
<dbReference type="GO" id="GO:0005525">
    <property type="term" value="F:GTP binding"/>
    <property type="evidence" value="ECO:0007669"/>
    <property type="project" value="UniProtKB-UniRule"/>
</dbReference>
<dbReference type="SUPFAM" id="SSF52540">
    <property type="entry name" value="P-loop containing nucleoside triphosphate hydrolases"/>
    <property type="match status" value="1"/>
</dbReference>
<dbReference type="GO" id="GO:0003924">
    <property type="term" value="F:GTPase activity"/>
    <property type="evidence" value="ECO:0007669"/>
    <property type="project" value="UniProtKB-UniRule"/>
</dbReference>
<evidence type="ECO:0000256" key="5">
    <source>
        <dbReference type="ARBA" id="ARBA00022741"/>
    </source>
</evidence>
<feature type="binding site" evidence="10">
    <location>
        <position position="449"/>
    </location>
    <ligand>
        <name>(6S)-5-formyl-5,6,7,8-tetrahydrofolate</name>
        <dbReference type="ChEBI" id="CHEBI:57457"/>
    </ligand>
</feature>
<keyword evidence="7 10" id="KW-0460">Magnesium</keyword>
<proteinExistence type="inferred from homology"/>
<evidence type="ECO:0000256" key="3">
    <source>
        <dbReference type="ARBA" id="ARBA00022694"/>
    </source>
</evidence>
<dbReference type="KEGG" id="aaxa:NCTC10138_00416"/>
<feature type="binding site" evidence="10">
    <location>
        <position position="254"/>
    </location>
    <ligand>
        <name>Mg(2+)</name>
        <dbReference type="ChEBI" id="CHEBI:18420"/>
    </ligand>
</feature>
<dbReference type="CDD" id="cd14858">
    <property type="entry name" value="TrmE_N"/>
    <property type="match status" value="1"/>
</dbReference>
<dbReference type="PANTHER" id="PTHR42714:SF2">
    <property type="entry name" value="TRNA MODIFICATION GTPASE GTPBP3, MITOCHONDRIAL"/>
    <property type="match status" value="1"/>
</dbReference>
<dbReference type="SUPFAM" id="SSF116878">
    <property type="entry name" value="TrmE connector domain"/>
    <property type="match status" value="1"/>
</dbReference>
<dbReference type="Gene3D" id="3.40.50.300">
    <property type="entry name" value="P-loop containing nucleotide triphosphate hydrolases"/>
    <property type="match status" value="1"/>
</dbReference>
<keyword evidence="3 10" id="KW-0819">tRNA processing</keyword>
<feature type="binding site" evidence="10">
    <location>
        <position position="22"/>
    </location>
    <ligand>
        <name>(6S)-5-formyl-5,6,7,8-tetrahydrofolate</name>
        <dbReference type="ChEBI" id="CHEBI:57457"/>
    </ligand>
</feature>
<keyword evidence="8 10" id="KW-0630">Potassium</keyword>
<dbReference type="InterPro" id="IPR027266">
    <property type="entry name" value="TrmE/GcvT-like"/>
</dbReference>
<dbReference type="InterPro" id="IPR018948">
    <property type="entry name" value="GTP-bd_TrmE_N"/>
</dbReference>
<keyword evidence="9 10" id="KW-0342">GTP-binding</keyword>
<evidence type="ECO:0000256" key="7">
    <source>
        <dbReference type="ARBA" id="ARBA00022842"/>
    </source>
</evidence>
<dbReference type="InterPro" id="IPR031168">
    <property type="entry name" value="G_TrmE"/>
</dbReference>
<evidence type="ECO:0000256" key="9">
    <source>
        <dbReference type="ARBA" id="ARBA00023134"/>
    </source>
</evidence>
<evidence type="ECO:0000256" key="8">
    <source>
        <dbReference type="ARBA" id="ARBA00022958"/>
    </source>
</evidence>
<dbReference type="CDD" id="cd04164">
    <property type="entry name" value="trmE"/>
    <property type="match status" value="1"/>
</dbReference>
<dbReference type="GO" id="GO:0042802">
    <property type="term" value="F:identical protein binding"/>
    <property type="evidence" value="ECO:0007669"/>
    <property type="project" value="UniProtKB-ARBA"/>
</dbReference>
<dbReference type="InterPro" id="IPR005225">
    <property type="entry name" value="Small_GTP-bd"/>
</dbReference>
<evidence type="ECO:0000256" key="10">
    <source>
        <dbReference type="HAMAP-Rule" id="MF_00379"/>
    </source>
</evidence>
<comment type="cofactor">
    <cofactor evidence="10">
        <name>K(+)</name>
        <dbReference type="ChEBI" id="CHEBI:29103"/>
    </cofactor>
    <text evidence="10">Binds 1 potassium ion per subunit.</text>
</comment>
<dbReference type="InterPro" id="IPR025867">
    <property type="entry name" value="MnmE_helical"/>
</dbReference>
<sequence length="449" mass="49801">MINDTICAIATPFGTGGISVIRVSGPEAILKVNQTFKGRNLLSVNTHTIHYGHIISELGEIVDEVMISVMHAPKTFTAENVVEISTHGGVLVTQKVLERLLELDIRLANPGEFSERAYLNGRIDLVEAEAIMDVISAKNEQALKIANLGVAKQTSKLVYDLREKLLNIIANIEVNIDYPEYDDAVTMSEEIVEPQVKKLLKEIDHLLKHSYQTRLIREGIKTAIIGRPNVGKSSLLNTLLDEDKAIVTNIAGTTRDTIDAYVNIGGITLHLIDTAGIRETLDVVEQIGVGKSKKALEEAELVLLVIDQSEDLTKEDLELLELTKNKKRIIILNKSDLNKSKVKLADSISISTLTSDGIDKLEQEIIKTLQLEDLNNSDFNFLSNARHIQKVKEAKTSLESVLEAINNEMPVDIYAIDLTNAWNMLGDIIGVRYEDELIDQLFSKFCLGK</sequence>
<evidence type="ECO:0000256" key="1">
    <source>
        <dbReference type="ARBA" id="ARBA00011043"/>
    </source>
</evidence>
<evidence type="ECO:0000313" key="14">
    <source>
        <dbReference type="Proteomes" id="UP000289841"/>
    </source>
</evidence>
<feature type="binding site" evidence="10">
    <location>
        <begin position="273"/>
        <end position="276"/>
    </location>
    <ligand>
        <name>GTP</name>
        <dbReference type="ChEBI" id="CHEBI:37565"/>
    </ligand>
</feature>
<keyword evidence="14" id="KW-1185">Reference proteome</keyword>
<dbReference type="OrthoDB" id="9805918at2"/>
<dbReference type="Gene3D" id="3.30.1360.120">
    <property type="entry name" value="Probable tRNA modification gtpase trme, domain 1"/>
    <property type="match status" value="1"/>
</dbReference>
<feature type="binding site" evidence="10">
    <location>
        <position position="122"/>
    </location>
    <ligand>
        <name>(6S)-5-formyl-5,6,7,8-tetrahydrofolate</name>
        <dbReference type="ChEBI" id="CHEBI:57457"/>
    </ligand>
</feature>
<dbReference type="Pfam" id="PF12631">
    <property type="entry name" value="MnmE_helical"/>
    <property type="match status" value="1"/>
</dbReference>
<feature type="binding site" evidence="10">
    <location>
        <position position="229"/>
    </location>
    <ligand>
        <name>K(+)</name>
        <dbReference type="ChEBI" id="CHEBI:29103"/>
    </ligand>
</feature>
<dbReference type="GO" id="GO:0030488">
    <property type="term" value="P:tRNA methylation"/>
    <property type="evidence" value="ECO:0007669"/>
    <property type="project" value="TreeGrafter"/>
</dbReference>
<name>A0A449BCJ9_HAPAX</name>
<dbReference type="NCBIfam" id="TIGR00231">
    <property type="entry name" value="small_GTP"/>
    <property type="match status" value="1"/>
</dbReference>
<comment type="subcellular location">
    <subcellularLocation>
        <location evidence="10">Cytoplasm</location>
    </subcellularLocation>
</comment>
<feature type="binding site" evidence="10">
    <location>
        <position position="233"/>
    </location>
    <ligand>
        <name>Mg(2+)</name>
        <dbReference type="ChEBI" id="CHEBI:18420"/>
    </ligand>
</feature>
<dbReference type="InterPro" id="IPR004520">
    <property type="entry name" value="GTPase_MnmE"/>
</dbReference>
<keyword evidence="4 10" id="KW-0479">Metal-binding</keyword>
<feature type="binding site" evidence="10">
    <location>
        <position position="248"/>
    </location>
    <ligand>
        <name>K(+)</name>
        <dbReference type="ChEBI" id="CHEBI:29103"/>
    </ligand>
</feature>
<gene>
    <name evidence="10 13" type="primary">trmE</name>
    <name evidence="10" type="synonym">mnmE</name>
    <name evidence="13" type="ORF">NCTC10138_00416</name>
</gene>
<feature type="binding site" evidence="10">
    <location>
        <begin position="229"/>
        <end position="234"/>
    </location>
    <ligand>
        <name>GTP</name>
        <dbReference type="ChEBI" id="CHEBI:37565"/>
    </ligand>
</feature>